<dbReference type="GO" id="GO:0009409">
    <property type="term" value="P:response to cold"/>
    <property type="evidence" value="ECO:0007669"/>
    <property type="project" value="UniProtKB-ARBA"/>
</dbReference>
<dbReference type="InterPro" id="IPR004127">
    <property type="entry name" value="Prefoldin_subunit_alpha"/>
</dbReference>
<gene>
    <name evidence="5" type="ORF">RND81_02G038900</name>
</gene>
<keyword evidence="2" id="KW-0539">Nucleus</keyword>
<name>A0AAW1MJE6_SAPOF</name>
<evidence type="ECO:0008006" key="7">
    <source>
        <dbReference type="Google" id="ProtNLM"/>
    </source>
</evidence>
<feature type="compositionally biased region" description="Acidic residues" evidence="4">
    <location>
        <begin position="155"/>
        <end position="168"/>
    </location>
</feature>
<evidence type="ECO:0000256" key="1">
    <source>
        <dbReference type="ARBA" id="ARBA00004123"/>
    </source>
</evidence>
<dbReference type="EMBL" id="JBDFQZ010000002">
    <property type="protein sequence ID" value="KAK9748144.1"/>
    <property type="molecule type" value="Genomic_DNA"/>
</dbReference>
<organism evidence="5 6">
    <name type="scientific">Saponaria officinalis</name>
    <name type="common">Common soapwort</name>
    <name type="synonym">Lychnis saponaria</name>
    <dbReference type="NCBI Taxonomy" id="3572"/>
    <lineage>
        <taxon>Eukaryota</taxon>
        <taxon>Viridiplantae</taxon>
        <taxon>Streptophyta</taxon>
        <taxon>Embryophyta</taxon>
        <taxon>Tracheophyta</taxon>
        <taxon>Spermatophyta</taxon>
        <taxon>Magnoliopsida</taxon>
        <taxon>eudicotyledons</taxon>
        <taxon>Gunneridae</taxon>
        <taxon>Pentapetalae</taxon>
        <taxon>Caryophyllales</taxon>
        <taxon>Caryophyllaceae</taxon>
        <taxon>Caryophylleae</taxon>
        <taxon>Saponaria</taxon>
    </lineage>
</organism>
<feature type="compositionally biased region" description="Polar residues" evidence="4">
    <location>
        <begin position="322"/>
        <end position="336"/>
    </location>
</feature>
<dbReference type="Proteomes" id="UP001443914">
    <property type="component" value="Unassembled WGS sequence"/>
</dbReference>
<dbReference type="InterPro" id="IPR009053">
    <property type="entry name" value="Prefoldin"/>
</dbReference>
<dbReference type="GO" id="GO:0005634">
    <property type="term" value="C:nucleus"/>
    <property type="evidence" value="ECO:0007669"/>
    <property type="project" value="UniProtKB-SubCell"/>
</dbReference>
<reference evidence="5" key="1">
    <citation type="submission" date="2024-03" db="EMBL/GenBank/DDBJ databases">
        <title>WGS assembly of Saponaria officinalis var. Norfolk2.</title>
        <authorList>
            <person name="Jenkins J."/>
            <person name="Shu S."/>
            <person name="Grimwood J."/>
            <person name="Barry K."/>
            <person name="Goodstein D."/>
            <person name="Schmutz J."/>
            <person name="Leebens-Mack J."/>
            <person name="Osbourn A."/>
        </authorList>
    </citation>
    <scope>NUCLEOTIDE SEQUENCE [LARGE SCALE GENOMIC DNA]</scope>
    <source>
        <strain evidence="5">JIC</strain>
    </source>
</reference>
<dbReference type="GO" id="GO:0019212">
    <property type="term" value="F:phosphatase inhibitor activity"/>
    <property type="evidence" value="ECO:0007669"/>
    <property type="project" value="TreeGrafter"/>
</dbReference>
<evidence type="ECO:0000256" key="4">
    <source>
        <dbReference type="SAM" id="MobiDB-lite"/>
    </source>
</evidence>
<feature type="region of interest" description="Disordered" evidence="4">
    <location>
        <begin position="321"/>
        <end position="350"/>
    </location>
</feature>
<dbReference type="InterPro" id="IPR052255">
    <property type="entry name" value="RNA_pol_II_subunit5-mediator"/>
</dbReference>
<dbReference type="SUPFAM" id="SSF46579">
    <property type="entry name" value="Prefoldin"/>
    <property type="match status" value="1"/>
</dbReference>
<feature type="region of interest" description="Disordered" evidence="4">
    <location>
        <begin position="148"/>
        <end position="190"/>
    </location>
</feature>
<comment type="similarity">
    <text evidence="3">Belongs to the RNA polymerase II subunit 5-mediating protein family.</text>
</comment>
<dbReference type="GO" id="GO:0000122">
    <property type="term" value="P:negative regulation of transcription by RNA polymerase II"/>
    <property type="evidence" value="ECO:0007669"/>
    <property type="project" value="TreeGrafter"/>
</dbReference>
<comment type="caution">
    <text evidence="5">The sequence shown here is derived from an EMBL/GenBank/DDBJ whole genome shotgun (WGS) entry which is preliminary data.</text>
</comment>
<dbReference type="GO" id="GO:0006457">
    <property type="term" value="P:protein folding"/>
    <property type="evidence" value="ECO:0007669"/>
    <property type="project" value="UniProtKB-ARBA"/>
</dbReference>
<dbReference type="PANTHER" id="PTHR15111:SF0">
    <property type="entry name" value="UNCONVENTIONAL PREFOLDIN RPB5 INTERACTOR 1"/>
    <property type="match status" value="1"/>
</dbReference>
<dbReference type="PANTHER" id="PTHR15111">
    <property type="entry name" value="RNA POLYMERASE II SUBUNIT 5-MEDIATING PROTEIN NNX3"/>
    <property type="match status" value="1"/>
</dbReference>
<dbReference type="GO" id="GO:0003714">
    <property type="term" value="F:transcription corepressor activity"/>
    <property type="evidence" value="ECO:0007669"/>
    <property type="project" value="TreeGrafter"/>
</dbReference>
<comment type="subcellular location">
    <subcellularLocation>
        <location evidence="1">Nucleus</location>
    </subcellularLocation>
</comment>
<dbReference type="CDD" id="cd23159">
    <property type="entry name" value="Prefoldin_URI1"/>
    <property type="match status" value="1"/>
</dbReference>
<evidence type="ECO:0000313" key="5">
    <source>
        <dbReference type="EMBL" id="KAK9748144.1"/>
    </source>
</evidence>
<evidence type="ECO:0000313" key="6">
    <source>
        <dbReference type="Proteomes" id="UP001443914"/>
    </source>
</evidence>
<feature type="region of interest" description="Disordered" evidence="4">
    <location>
        <begin position="213"/>
        <end position="232"/>
    </location>
</feature>
<dbReference type="AlphaFoldDB" id="A0AAW1MJE6"/>
<sequence length="350" mass="39031">MEARKKGTVTSLSSLFPAEEAQKAAQRVKDNIAEKHKELDNVNHFIDDNTSLINLVHRLPDELHHHIMVPFGKAAFFPGRLVHTNEFMVLLGEGYFAERSAKQTVDILKRRGNLLDSQVDSLRAVIEDLKTEASFFDRTAADAAEGLVEIREEYTGDTDDDKDEEDTGESMSNSVLGHQKPVTTGTPVGDSATKAIDAEEYARMMARFDELEKEELESEDIEQQYEDEHDEDLSTVHNKLNAQPKVKDGSSYDKVIPQTFVDKSAVEGHIPSVPKTSVQPVSKSKPEASVSLSNREAGNRMSKPFTDSLKAFTGSIVERTVNLETNPNKETNQPSKPISRFKMQRRGGQT</sequence>
<evidence type="ECO:0000256" key="2">
    <source>
        <dbReference type="ARBA" id="ARBA00023242"/>
    </source>
</evidence>
<proteinExistence type="inferred from homology"/>
<protein>
    <recommendedName>
        <fullName evidence="7">RNA polymerase II subunit 5-mediating protein homolog</fullName>
    </recommendedName>
</protein>
<evidence type="ECO:0000256" key="3">
    <source>
        <dbReference type="ARBA" id="ARBA00038295"/>
    </source>
</evidence>
<feature type="compositionally biased region" description="Polar residues" evidence="4">
    <location>
        <begin position="170"/>
        <end position="186"/>
    </location>
</feature>
<accession>A0AAW1MJE6</accession>
<dbReference type="Gene3D" id="1.10.287.370">
    <property type="match status" value="1"/>
</dbReference>
<dbReference type="Pfam" id="PF02996">
    <property type="entry name" value="Prefoldin"/>
    <property type="match status" value="1"/>
</dbReference>
<dbReference type="GO" id="GO:0003682">
    <property type="term" value="F:chromatin binding"/>
    <property type="evidence" value="ECO:0007669"/>
    <property type="project" value="TreeGrafter"/>
</dbReference>
<keyword evidence="6" id="KW-1185">Reference proteome</keyword>
<feature type="region of interest" description="Disordered" evidence="4">
    <location>
        <begin position="271"/>
        <end position="306"/>
    </location>
</feature>